<reference evidence="1" key="2">
    <citation type="submission" date="2019-07" db="EMBL/GenBank/DDBJ databases">
        <authorList>
            <person name="Buck C."/>
            <person name="Tisza M."/>
        </authorList>
    </citation>
    <scope>NUCLEOTIDE SEQUENCE</scope>
    <source>
        <strain evidence="1">4096</strain>
    </source>
</reference>
<proteinExistence type="predicted"/>
<reference evidence="1" key="1">
    <citation type="journal article" date="2019" name="J. ISSAAS">
        <title>Identification of 'Missing Link' Families of Small DNA Tumor Viruses.</title>
        <authorList>
            <person name="Welch N.L."/>
            <person name="Tisza M.J."/>
            <person name="Belford A."/>
            <person name="Pastrana D.V."/>
            <person name="Pang Y.-Y.S."/>
            <person name="Schiller J.T."/>
            <person name="An P."/>
            <person name="Cantalupo P.G."/>
            <person name="Pipas J.M."/>
            <person name="Koda S."/>
            <person name="Subramaniam K."/>
            <person name="Waltzek T.B."/>
            <person name="Bian C."/>
            <person name="Shi Q."/>
            <person name="Ruan Z."/>
            <person name="Ng T.F.-F."/>
            <person name="Starrett G.J."/>
            <person name="Buck C.B."/>
        </authorList>
    </citation>
    <scope>NUCLEOTIDE SEQUENCE</scope>
    <source>
        <strain evidence="1">4096</strain>
    </source>
</reference>
<dbReference type="EMBL" id="BK010892">
    <property type="protein sequence ID" value="DAC80322.1"/>
    <property type="molecule type" value="Genomic_DNA"/>
</dbReference>
<protein>
    <submittedName>
        <fullName evidence="1">LO6</fullName>
    </submittedName>
</protein>
<sequence>MRRTGYYAPRASESDSNAAYEQYFLPYVQTHTKEICTLIKKKVNGRLQYYYTLTDPGQVTQEILNDVLEAVQEHMTSYGGVQRGAGISSFFKSLFSWLMPRATRLVQVIPKDIKDAALQAATDVTVTGINAVANRAKHFIDPSQQQTDAEPRGGALQTCVNAAMCHLCENDKRGGFIGGLLSALATLAPAVIGMITDSAASKRGAGFGPYWRSIYPYPDDDSTRGGKVKRKRKGHEMTSVPMKREYYEDSGTAGSHWVQVCSHPMGDCYTPVTLTVTPETKARGKNKGGRPIIRKGFCRRSDLDML</sequence>
<evidence type="ECO:0000313" key="2">
    <source>
        <dbReference type="Proteomes" id="UP001226928"/>
    </source>
</evidence>
<organism evidence="1 2">
    <name type="scientific">Tilapia adomavirus 2</name>
    <dbReference type="NCBI Taxonomy" id="2597804"/>
    <lineage>
        <taxon>Viruses</taxon>
        <taxon>Adomaviruses</taxon>
    </lineage>
</organism>
<evidence type="ECO:0000313" key="1">
    <source>
        <dbReference type="EMBL" id="DAC80322.1"/>
    </source>
</evidence>
<dbReference type="Proteomes" id="UP001226928">
    <property type="component" value="Segment"/>
</dbReference>
<name>A0A5H3CUK1_9VIRU</name>
<accession>A0A5H3CUK1</accession>